<feature type="compositionally biased region" description="Low complexity" evidence="1">
    <location>
        <begin position="9"/>
        <end position="21"/>
    </location>
</feature>
<reference evidence="2 3" key="1">
    <citation type="submission" date="2012-05" db="EMBL/GenBank/DDBJ databases">
        <authorList>
            <person name="Harkins D.M."/>
            <person name="Madupu R."/>
            <person name="Durkin A.S."/>
            <person name="Torralba M."/>
            <person name="Methe B."/>
            <person name="Sutton G.G."/>
            <person name="Nelson K.E."/>
        </authorList>
    </citation>
    <scope>NUCLEOTIDE SEQUENCE [LARGE SCALE GENOMIC DNA]</scope>
    <source>
        <strain evidence="2 3">F0490</strain>
    </source>
</reference>
<sequence>MVRGHEANTRPSAAAAPATTRGPKPQVMGGMHDVRTHPGRASTAPR</sequence>
<evidence type="ECO:0000313" key="3">
    <source>
        <dbReference type="Proteomes" id="UP000004578"/>
    </source>
</evidence>
<dbReference type="AlphaFoldDB" id="J1GY62"/>
<proteinExistence type="predicted"/>
<feature type="region of interest" description="Disordered" evidence="1">
    <location>
        <begin position="1"/>
        <end position="46"/>
    </location>
</feature>
<evidence type="ECO:0000313" key="2">
    <source>
        <dbReference type="EMBL" id="EJF38065.1"/>
    </source>
</evidence>
<protein>
    <submittedName>
        <fullName evidence="2">Uncharacterized protein</fullName>
    </submittedName>
</protein>
<evidence type="ECO:0000256" key="1">
    <source>
        <dbReference type="SAM" id="MobiDB-lite"/>
    </source>
</evidence>
<accession>J1GY62</accession>
<dbReference type="Proteomes" id="UP000004578">
    <property type="component" value="Unassembled WGS sequence"/>
</dbReference>
<dbReference type="EMBL" id="AKFS01000267">
    <property type="protein sequence ID" value="EJF38065.1"/>
    <property type="molecule type" value="Genomic_DNA"/>
</dbReference>
<name>J1GY62_9ACTO</name>
<gene>
    <name evidence="2" type="ORF">HMPREF1317_0671</name>
</gene>
<organism evidence="2 3">
    <name type="scientific">Schaalia georgiae F0490</name>
    <dbReference type="NCBI Taxonomy" id="1125717"/>
    <lineage>
        <taxon>Bacteria</taxon>
        <taxon>Bacillati</taxon>
        <taxon>Actinomycetota</taxon>
        <taxon>Actinomycetes</taxon>
        <taxon>Actinomycetales</taxon>
        <taxon>Actinomycetaceae</taxon>
        <taxon>Schaalia</taxon>
    </lineage>
</organism>
<comment type="caution">
    <text evidence="2">The sequence shown here is derived from an EMBL/GenBank/DDBJ whole genome shotgun (WGS) entry which is preliminary data.</text>
</comment>
<keyword evidence="3" id="KW-1185">Reference proteome</keyword>